<dbReference type="InterPro" id="IPR036388">
    <property type="entry name" value="WH-like_DNA-bd_sf"/>
</dbReference>
<name>A0A934HQG7_9CLOT</name>
<dbReference type="RefSeq" id="WP_178906641.1">
    <property type="nucleotide sequence ID" value="NZ_JAEEGB010000006.1"/>
</dbReference>
<accession>A0A934HQG7</accession>
<dbReference type="GO" id="GO:0006352">
    <property type="term" value="P:DNA-templated transcription initiation"/>
    <property type="evidence" value="ECO:0007669"/>
    <property type="project" value="InterPro"/>
</dbReference>
<keyword evidence="8" id="KW-1185">Reference proteome</keyword>
<dbReference type="NCBIfam" id="TIGR02954">
    <property type="entry name" value="Sig70_famx3"/>
    <property type="match status" value="1"/>
</dbReference>
<dbReference type="InterPro" id="IPR039425">
    <property type="entry name" value="RNA_pol_sigma-70-like"/>
</dbReference>
<dbReference type="AlphaFoldDB" id="A0A934HQG7"/>
<evidence type="ECO:0000313" key="8">
    <source>
        <dbReference type="Proteomes" id="UP000622687"/>
    </source>
</evidence>
<dbReference type="SUPFAM" id="SSF88659">
    <property type="entry name" value="Sigma3 and sigma4 domains of RNA polymerase sigma factors"/>
    <property type="match status" value="1"/>
</dbReference>
<dbReference type="SUPFAM" id="SSF88946">
    <property type="entry name" value="Sigma2 domain of RNA polymerase sigma factors"/>
    <property type="match status" value="1"/>
</dbReference>
<dbReference type="Pfam" id="PF08281">
    <property type="entry name" value="Sigma70_r4_2"/>
    <property type="match status" value="1"/>
</dbReference>
<evidence type="ECO:0000256" key="3">
    <source>
        <dbReference type="ARBA" id="ARBA00023082"/>
    </source>
</evidence>
<comment type="caution">
    <text evidence="7">The sequence shown here is derived from an EMBL/GenBank/DDBJ whole genome shotgun (WGS) entry which is preliminary data.</text>
</comment>
<dbReference type="GO" id="GO:0003677">
    <property type="term" value="F:DNA binding"/>
    <property type="evidence" value="ECO:0007669"/>
    <property type="project" value="InterPro"/>
</dbReference>
<keyword evidence="4" id="KW-0804">Transcription</keyword>
<dbReference type="PANTHER" id="PTHR43133">
    <property type="entry name" value="RNA POLYMERASE ECF-TYPE SIGMA FACTO"/>
    <property type="match status" value="1"/>
</dbReference>
<dbReference type="CDD" id="cd06171">
    <property type="entry name" value="Sigma70_r4"/>
    <property type="match status" value="1"/>
</dbReference>
<evidence type="ECO:0000256" key="1">
    <source>
        <dbReference type="ARBA" id="ARBA00010641"/>
    </source>
</evidence>
<dbReference type="PANTHER" id="PTHR43133:SF51">
    <property type="entry name" value="RNA POLYMERASE SIGMA FACTOR"/>
    <property type="match status" value="1"/>
</dbReference>
<dbReference type="Gene3D" id="1.10.1740.10">
    <property type="match status" value="1"/>
</dbReference>
<dbReference type="Proteomes" id="UP000622687">
    <property type="component" value="Unassembled WGS sequence"/>
</dbReference>
<organism evidence="7 8">
    <name type="scientific">Clostridium aciditolerans</name>
    <dbReference type="NCBI Taxonomy" id="339861"/>
    <lineage>
        <taxon>Bacteria</taxon>
        <taxon>Bacillati</taxon>
        <taxon>Bacillota</taxon>
        <taxon>Clostridia</taxon>
        <taxon>Eubacteriales</taxon>
        <taxon>Clostridiaceae</taxon>
        <taxon>Clostridium</taxon>
    </lineage>
</organism>
<gene>
    <name evidence="7" type="ORF">I6U51_06970</name>
</gene>
<proteinExistence type="inferred from homology"/>
<feature type="domain" description="RNA polymerase sigma factor 70 region 4 type 2" evidence="6">
    <location>
        <begin position="117"/>
        <end position="168"/>
    </location>
</feature>
<evidence type="ECO:0000313" key="7">
    <source>
        <dbReference type="EMBL" id="MBI6872450.1"/>
    </source>
</evidence>
<evidence type="ECO:0000256" key="4">
    <source>
        <dbReference type="ARBA" id="ARBA00023163"/>
    </source>
</evidence>
<dbReference type="InterPro" id="IPR007627">
    <property type="entry name" value="RNA_pol_sigma70_r2"/>
</dbReference>
<keyword evidence="3" id="KW-0731">Sigma factor</keyword>
<evidence type="ECO:0000256" key="2">
    <source>
        <dbReference type="ARBA" id="ARBA00023015"/>
    </source>
</evidence>
<feature type="domain" description="RNA polymerase sigma-70 region 2" evidence="5">
    <location>
        <begin position="21"/>
        <end position="88"/>
    </location>
</feature>
<dbReference type="Gene3D" id="1.10.10.10">
    <property type="entry name" value="Winged helix-like DNA-binding domain superfamily/Winged helix DNA-binding domain"/>
    <property type="match status" value="1"/>
</dbReference>
<comment type="similarity">
    <text evidence="1">Belongs to the sigma-70 factor family. ECF subfamily.</text>
</comment>
<evidence type="ECO:0000259" key="5">
    <source>
        <dbReference type="Pfam" id="PF04542"/>
    </source>
</evidence>
<dbReference type="NCBIfam" id="TIGR02937">
    <property type="entry name" value="sigma70-ECF"/>
    <property type="match status" value="1"/>
</dbReference>
<sequence>MNDISIVTKAQKGDNVAFSELINSCKEKLYKIAFAYLKNEEEALDIVSDTIYKAYMDINKLKNPQYFNTWITRILINSAINRLKKNKRIVLIDEYEKVESFNLNISDIEFDIPSCIDLYNAIDKLNVKSKSIIILRYFQDMTISEISEVLKIPEGTTKAYLHRALKKLKVELKEEFI</sequence>
<dbReference type="GO" id="GO:0016987">
    <property type="term" value="F:sigma factor activity"/>
    <property type="evidence" value="ECO:0007669"/>
    <property type="project" value="UniProtKB-KW"/>
</dbReference>
<keyword evidence="2" id="KW-0805">Transcription regulation</keyword>
<protein>
    <submittedName>
        <fullName evidence="7">Sigma-70 family RNA polymerase sigma factor</fullName>
    </submittedName>
</protein>
<dbReference type="InterPro" id="IPR013249">
    <property type="entry name" value="RNA_pol_sigma70_r4_t2"/>
</dbReference>
<evidence type="ECO:0000259" key="6">
    <source>
        <dbReference type="Pfam" id="PF08281"/>
    </source>
</evidence>
<dbReference type="Pfam" id="PF04542">
    <property type="entry name" value="Sigma70_r2"/>
    <property type="match status" value="1"/>
</dbReference>
<dbReference type="InterPro" id="IPR013324">
    <property type="entry name" value="RNA_pol_sigma_r3/r4-like"/>
</dbReference>
<reference evidence="7" key="1">
    <citation type="submission" date="2020-12" db="EMBL/GenBank/DDBJ databases">
        <title>Clostridium thailandense sp. nov., a novel acetogenic bacterium isolated from peat land soil in Thailand.</title>
        <authorList>
            <person name="Chaikitkaew S."/>
            <person name="Birkeland N.K."/>
        </authorList>
    </citation>
    <scope>NUCLEOTIDE SEQUENCE</scope>
    <source>
        <strain evidence="7">DSM 17425</strain>
    </source>
</reference>
<dbReference type="InterPro" id="IPR014300">
    <property type="entry name" value="RNA_pol_sigma-V"/>
</dbReference>
<dbReference type="EMBL" id="JAEEGB010000006">
    <property type="protein sequence ID" value="MBI6872450.1"/>
    <property type="molecule type" value="Genomic_DNA"/>
</dbReference>
<dbReference type="InterPro" id="IPR013325">
    <property type="entry name" value="RNA_pol_sigma_r2"/>
</dbReference>
<dbReference type="InterPro" id="IPR014284">
    <property type="entry name" value="RNA_pol_sigma-70_dom"/>
</dbReference>